<feature type="transmembrane region" description="Helical" evidence="5">
    <location>
        <begin position="168"/>
        <end position="191"/>
    </location>
</feature>
<evidence type="ECO:0000256" key="5">
    <source>
        <dbReference type="SAM" id="Phobius"/>
    </source>
</evidence>
<feature type="transmembrane region" description="Helical" evidence="5">
    <location>
        <begin position="34"/>
        <end position="54"/>
    </location>
</feature>
<organism evidence="6 7">
    <name type="scientific">Candidatus Onthousia excrementipullorum</name>
    <dbReference type="NCBI Taxonomy" id="2840884"/>
    <lineage>
        <taxon>Bacteria</taxon>
        <taxon>Bacillati</taxon>
        <taxon>Bacillota</taxon>
        <taxon>Bacilli</taxon>
        <taxon>Candidatus Onthousia</taxon>
    </lineage>
</organism>
<sequence>MHNTLALFITFLLGFFIIIGVIIAFFLKKQKKVLDFIFAFALSILTMLILTDLLGHTIEHLGIKHIYLFILFTCLGLLIFKIIDDFVPEHEDVKMTKKEEKKNIVHIGVLATIALIIHNFVEGMAIYLTAINDINLGIMMALGVGLHNIPLGIIVTTTLNNDEKLGKYLFCIISLFISSFVGGLLLYLLNINAVSDIVIGSLLALTIGMLLYIIIFELYPKVKKTSNKKITIIGLGCGVIIAIFAMLIG</sequence>
<keyword evidence="3 5" id="KW-1133">Transmembrane helix</keyword>
<dbReference type="PANTHER" id="PTHR11040">
    <property type="entry name" value="ZINC/IRON TRANSPORTER"/>
    <property type="match status" value="1"/>
</dbReference>
<evidence type="ECO:0000256" key="4">
    <source>
        <dbReference type="ARBA" id="ARBA00023136"/>
    </source>
</evidence>
<dbReference type="Proteomes" id="UP000824232">
    <property type="component" value="Unassembled WGS sequence"/>
</dbReference>
<comment type="subcellular location">
    <subcellularLocation>
        <location evidence="1">Membrane</location>
        <topology evidence="1">Multi-pass membrane protein</topology>
    </subcellularLocation>
</comment>
<dbReference type="AlphaFoldDB" id="A0A9D1DU54"/>
<keyword evidence="4 5" id="KW-0472">Membrane</keyword>
<keyword evidence="2 5" id="KW-0812">Transmembrane</keyword>
<evidence type="ECO:0000256" key="2">
    <source>
        <dbReference type="ARBA" id="ARBA00022692"/>
    </source>
</evidence>
<dbReference type="GO" id="GO:0005385">
    <property type="term" value="F:zinc ion transmembrane transporter activity"/>
    <property type="evidence" value="ECO:0007669"/>
    <property type="project" value="TreeGrafter"/>
</dbReference>
<dbReference type="GO" id="GO:0016020">
    <property type="term" value="C:membrane"/>
    <property type="evidence" value="ECO:0007669"/>
    <property type="project" value="UniProtKB-SubCell"/>
</dbReference>
<name>A0A9D1DU54_9FIRM</name>
<feature type="transmembrane region" description="Helical" evidence="5">
    <location>
        <begin position="104"/>
        <end position="128"/>
    </location>
</feature>
<accession>A0A9D1DU54</accession>
<evidence type="ECO:0000256" key="1">
    <source>
        <dbReference type="ARBA" id="ARBA00004141"/>
    </source>
</evidence>
<dbReference type="EMBL" id="DVHC01000035">
    <property type="protein sequence ID" value="HIR59066.1"/>
    <property type="molecule type" value="Genomic_DNA"/>
</dbReference>
<dbReference type="InterPro" id="IPR003689">
    <property type="entry name" value="ZIP"/>
</dbReference>
<proteinExistence type="predicted"/>
<feature type="transmembrane region" description="Helical" evidence="5">
    <location>
        <begin position="66"/>
        <end position="83"/>
    </location>
</feature>
<feature type="transmembrane region" description="Helical" evidence="5">
    <location>
        <begin position="230"/>
        <end position="248"/>
    </location>
</feature>
<feature type="transmembrane region" description="Helical" evidence="5">
    <location>
        <begin position="134"/>
        <end position="156"/>
    </location>
</feature>
<reference evidence="6" key="1">
    <citation type="submission" date="2020-10" db="EMBL/GenBank/DDBJ databases">
        <authorList>
            <person name="Gilroy R."/>
        </authorList>
    </citation>
    <scope>NUCLEOTIDE SEQUENCE</scope>
    <source>
        <strain evidence="6">CHK184-20233</strain>
    </source>
</reference>
<dbReference type="PANTHER" id="PTHR11040:SF210">
    <property type="entry name" value="ZINC-REGULATED TRANSPORTER 3"/>
    <property type="match status" value="1"/>
</dbReference>
<dbReference type="Pfam" id="PF02535">
    <property type="entry name" value="Zip"/>
    <property type="match status" value="1"/>
</dbReference>
<evidence type="ECO:0000256" key="3">
    <source>
        <dbReference type="ARBA" id="ARBA00022989"/>
    </source>
</evidence>
<evidence type="ECO:0000313" key="6">
    <source>
        <dbReference type="EMBL" id="HIR59066.1"/>
    </source>
</evidence>
<feature type="transmembrane region" description="Helical" evidence="5">
    <location>
        <begin position="6"/>
        <end position="27"/>
    </location>
</feature>
<reference evidence="6" key="2">
    <citation type="journal article" date="2021" name="PeerJ">
        <title>Extensive microbial diversity within the chicken gut microbiome revealed by metagenomics and culture.</title>
        <authorList>
            <person name="Gilroy R."/>
            <person name="Ravi A."/>
            <person name="Getino M."/>
            <person name="Pursley I."/>
            <person name="Horton D.L."/>
            <person name="Alikhan N.F."/>
            <person name="Baker D."/>
            <person name="Gharbi K."/>
            <person name="Hall N."/>
            <person name="Watson M."/>
            <person name="Adriaenssens E.M."/>
            <person name="Foster-Nyarko E."/>
            <person name="Jarju S."/>
            <person name="Secka A."/>
            <person name="Antonio M."/>
            <person name="Oren A."/>
            <person name="Chaudhuri R.R."/>
            <person name="La Ragione R."/>
            <person name="Hildebrand F."/>
            <person name="Pallen M.J."/>
        </authorList>
    </citation>
    <scope>NUCLEOTIDE SEQUENCE</scope>
    <source>
        <strain evidence="6">CHK184-20233</strain>
    </source>
</reference>
<comment type="caution">
    <text evidence="6">The sequence shown here is derived from an EMBL/GenBank/DDBJ whole genome shotgun (WGS) entry which is preliminary data.</text>
</comment>
<protein>
    <submittedName>
        <fullName evidence="6">ZIP family metal transporter</fullName>
    </submittedName>
</protein>
<gene>
    <name evidence="6" type="ORF">IAB38_03355</name>
</gene>
<feature type="transmembrane region" description="Helical" evidence="5">
    <location>
        <begin position="197"/>
        <end position="218"/>
    </location>
</feature>
<evidence type="ECO:0000313" key="7">
    <source>
        <dbReference type="Proteomes" id="UP000824232"/>
    </source>
</evidence>